<dbReference type="VEuPathDB" id="VectorBase:LDEU004134"/>
<keyword evidence="8" id="KW-1185">Reference proteome</keyword>
<sequence>MGAVAVMAYANFCLGALYSLQAPFFPREAELKGATTTQYGIIFGIYEFGIVVFSPFVGKMMPRISPQFLVESGLFIAGWCCTLFGALQWSPPGFTFVSLAFLIRAFESIGGACVFTATYTIIAVYFTDRIPQLYATAETCFGIGTIVGPAIGGFLFEVKNN</sequence>
<protein>
    <submittedName>
        <fullName evidence="7">MFS-type transporter-like protein</fullName>
    </submittedName>
</protein>
<evidence type="ECO:0000256" key="4">
    <source>
        <dbReference type="ARBA" id="ARBA00022989"/>
    </source>
</evidence>
<dbReference type="OrthoDB" id="6490954at2759"/>
<dbReference type="EMBL" id="NCKV01001689">
    <property type="protein sequence ID" value="RWS27908.1"/>
    <property type="molecule type" value="Genomic_DNA"/>
</dbReference>
<feature type="transmembrane region" description="Helical" evidence="6">
    <location>
        <begin position="133"/>
        <end position="156"/>
    </location>
</feature>
<dbReference type="PANTHER" id="PTHR23506:SF26">
    <property type="entry name" value="MFS-TYPE TRANSPORTER SLC18B1"/>
    <property type="match status" value="1"/>
</dbReference>
<accession>A0A443SK44</accession>
<dbReference type="InterPro" id="IPR050930">
    <property type="entry name" value="MFS_Vesicular_Transporter"/>
</dbReference>
<keyword evidence="3 6" id="KW-0812">Transmembrane</keyword>
<dbReference type="Pfam" id="PF07690">
    <property type="entry name" value="MFS_1"/>
    <property type="match status" value="1"/>
</dbReference>
<dbReference type="STRING" id="299467.A0A443SK44"/>
<comment type="caution">
    <text evidence="7">The sequence shown here is derived from an EMBL/GenBank/DDBJ whole genome shotgun (WGS) entry which is preliminary data.</text>
</comment>
<dbReference type="InterPro" id="IPR011701">
    <property type="entry name" value="MFS"/>
</dbReference>
<dbReference type="GO" id="GO:0016020">
    <property type="term" value="C:membrane"/>
    <property type="evidence" value="ECO:0007669"/>
    <property type="project" value="UniProtKB-SubCell"/>
</dbReference>
<comment type="subcellular location">
    <subcellularLocation>
        <location evidence="1">Membrane</location>
        <topology evidence="1">Multi-pass membrane protein</topology>
    </subcellularLocation>
</comment>
<evidence type="ECO:0000256" key="6">
    <source>
        <dbReference type="SAM" id="Phobius"/>
    </source>
</evidence>
<evidence type="ECO:0000256" key="2">
    <source>
        <dbReference type="ARBA" id="ARBA00022448"/>
    </source>
</evidence>
<dbReference type="Proteomes" id="UP000288716">
    <property type="component" value="Unassembled WGS sequence"/>
</dbReference>
<gene>
    <name evidence="7" type="ORF">B4U80_13697</name>
</gene>
<evidence type="ECO:0000256" key="5">
    <source>
        <dbReference type="ARBA" id="ARBA00023136"/>
    </source>
</evidence>
<dbReference type="Gene3D" id="1.20.1250.20">
    <property type="entry name" value="MFS general substrate transporter like domains"/>
    <property type="match status" value="1"/>
</dbReference>
<evidence type="ECO:0000313" key="8">
    <source>
        <dbReference type="Proteomes" id="UP000288716"/>
    </source>
</evidence>
<dbReference type="GO" id="GO:0022857">
    <property type="term" value="F:transmembrane transporter activity"/>
    <property type="evidence" value="ECO:0007669"/>
    <property type="project" value="InterPro"/>
</dbReference>
<evidence type="ECO:0000313" key="7">
    <source>
        <dbReference type="EMBL" id="RWS27908.1"/>
    </source>
</evidence>
<feature type="transmembrane region" description="Helical" evidence="6">
    <location>
        <begin position="69"/>
        <end position="89"/>
    </location>
</feature>
<dbReference type="InterPro" id="IPR036259">
    <property type="entry name" value="MFS_trans_sf"/>
</dbReference>
<dbReference type="SUPFAM" id="SSF103473">
    <property type="entry name" value="MFS general substrate transporter"/>
    <property type="match status" value="1"/>
</dbReference>
<keyword evidence="5 6" id="KW-0472">Membrane</keyword>
<dbReference type="PANTHER" id="PTHR23506">
    <property type="entry name" value="GH10249P"/>
    <property type="match status" value="1"/>
</dbReference>
<keyword evidence="4 6" id="KW-1133">Transmembrane helix</keyword>
<evidence type="ECO:0000256" key="3">
    <source>
        <dbReference type="ARBA" id="ARBA00022692"/>
    </source>
</evidence>
<keyword evidence="2" id="KW-0813">Transport</keyword>
<name>A0A443SK44_9ACAR</name>
<proteinExistence type="predicted"/>
<organism evidence="7 8">
    <name type="scientific">Leptotrombidium deliense</name>
    <dbReference type="NCBI Taxonomy" id="299467"/>
    <lineage>
        <taxon>Eukaryota</taxon>
        <taxon>Metazoa</taxon>
        <taxon>Ecdysozoa</taxon>
        <taxon>Arthropoda</taxon>
        <taxon>Chelicerata</taxon>
        <taxon>Arachnida</taxon>
        <taxon>Acari</taxon>
        <taxon>Acariformes</taxon>
        <taxon>Trombidiformes</taxon>
        <taxon>Prostigmata</taxon>
        <taxon>Anystina</taxon>
        <taxon>Parasitengona</taxon>
        <taxon>Trombiculoidea</taxon>
        <taxon>Trombiculidae</taxon>
        <taxon>Leptotrombidium</taxon>
    </lineage>
</organism>
<feature type="transmembrane region" description="Helical" evidence="6">
    <location>
        <begin position="39"/>
        <end position="57"/>
    </location>
</feature>
<feature type="transmembrane region" description="Helical" evidence="6">
    <location>
        <begin position="101"/>
        <end position="126"/>
    </location>
</feature>
<dbReference type="AlphaFoldDB" id="A0A443SK44"/>
<evidence type="ECO:0000256" key="1">
    <source>
        <dbReference type="ARBA" id="ARBA00004141"/>
    </source>
</evidence>
<reference evidence="7 8" key="1">
    <citation type="journal article" date="2018" name="Gigascience">
        <title>Genomes of trombidid mites reveal novel predicted allergens and laterally-transferred genes associated with secondary metabolism.</title>
        <authorList>
            <person name="Dong X."/>
            <person name="Chaisiri K."/>
            <person name="Xia D."/>
            <person name="Armstrong S.D."/>
            <person name="Fang Y."/>
            <person name="Donnelly M.J."/>
            <person name="Kadowaki T."/>
            <person name="McGarry J.W."/>
            <person name="Darby A.C."/>
            <person name="Makepeace B.L."/>
        </authorList>
    </citation>
    <scope>NUCLEOTIDE SEQUENCE [LARGE SCALE GENOMIC DNA]</scope>
    <source>
        <strain evidence="7">UoL-UT</strain>
    </source>
</reference>